<evidence type="ECO:0000313" key="4">
    <source>
        <dbReference type="Proteomes" id="UP001499974"/>
    </source>
</evidence>
<proteinExistence type="predicted"/>
<dbReference type="InterPro" id="IPR036779">
    <property type="entry name" value="LysM_dom_sf"/>
</dbReference>
<dbReference type="Proteomes" id="UP001499974">
    <property type="component" value="Unassembled WGS sequence"/>
</dbReference>
<dbReference type="RefSeq" id="WP_345519700.1">
    <property type="nucleotide sequence ID" value="NZ_BAABKM010000002.1"/>
</dbReference>
<sequence>MISSQQASPARCAAVGVASTAAAGSLVAWLLPIALAPGAGTFDTALVRLCAALAVVAAGWLWLASVATVLAARRGRAPHAGVPAPLRRAVLAACGVALTGGLVAGPAGATPGRLHEDRVARPAASAVAGLPLPDRATAAPTVRVVPGDTLWAIAARTLGPGATDAEIDACWRRLYDLNRAAIGPDPDLIHPAQRLEVLP</sequence>
<gene>
    <name evidence="3" type="ORF">GCM10023349_09170</name>
</gene>
<organism evidence="3 4">
    <name type="scientific">Nocardioides conyzicola</name>
    <dbReference type="NCBI Taxonomy" id="1651781"/>
    <lineage>
        <taxon>Bacteria</taxon>
        <taxon>Bacillati</taxon>
        <taxon>Actinomycetota</taxon>
        <taxon>Actinomycetes</taxon>
        <taxon>Propionibacteriales</taxon>
        <taxon>Nocardioidaceae</taxon>
        <taxon>Nocardioides</taxon>
    </lineage>
</organism>
<keyword evidence="1" id="KW-0472">Membrane</keyword>
<feature type="domain" description="LysM" evidence="2">
    <location>
        <begin position="140"/>
        <end position="197"/>
    </location>
</feature>
<dbReference type="InterPro" id="IPR018392">
    <property type="entry name" value="LysM"/>
</dbReference>
<keyword evidence="1" id="KW-1133">Transmembrane helix</keyword>
<dbReference type="PROSITE" id="PS51782">
    <property type="entry name" value="LYSM"/>
    <property type="match status" value="1"/>
</dbReference>
<accession>A0ABP8WZ34</accession>
<dbReference type="Gene3D" id="3.10.350.10">
    <property type="entry name" value="LysM domain"/>
    <property type="match status" value="1"/>
</dbReference>
<comment type="caution">
    <text evidence="3">The sequence shown here is derived from an EMBL/GenBank/DDBJ whole genome shotgun (WGS) entry which is preliminary data.</text>
</comment>
<evidence type="ECO:0000259" key="2">
    <source>
        <dbReference type="PROSITE" id="PS51782"/>
    </source>
</evidence>
<feature type="transmembrane region" description="Helical" evidence="1">
    <location>
        <begin position="46"/>
        <end position="72"/>
    </location>
</feature>
<evidence type="ECO:0000256" key="1">
    <source>
        <dbReference type="SAM" id="Phobius"/>
    </source>
</evidence>
<evidence type="ECO:0000313" key="3">
    <source>
        <dbReference type="EMBL" id="GAA4695961.1"/>
    </source>
</evidence>
<feature type="transmembrane region" description="Helical" evidence="1">
    <location>
        <begin position="12"/>
        <end position="34"/>
    </location>
</feature>
<protein>
    <recommendedName>
        <fullName evidence="2">LysM domain-containing protein</fullName>
    </recommendedName>
</protein>
<keyword evidence="1" id="KW-0812">Transmembrane</keyword>
<keyword evidence="4" id="KW-1185">Reference proteome</keyword>
<dbReference type="EMBL" id="BAABKM010000002">
    <property type="protein sequence ID" value="GAA4695961.1"/>
    <property type="molecule type" value="Genomic_DNA"/>
</dbReference>
<name>A0ABP8WZ34_9ACTN</name>
<reference evidence="4" key="1">
    <citation type="journal article" date="2019" name="Int. J. Syst. Evol. Microbiol.">
        <title>The Global Catalogue of Microorganisms (GCM) 10K type strain sequencing project: providing services to taxonomists for standard genome sequencing and annotation.</title>
        <authorList>
            <consortium name="The Broad Institute Genomics Platform"/>
            <consortium name="The Broad Institute Genome Sequencing Center for Infectious Disease"/>
            <person name="Wu L."/>
            <person name="Ma J."/>
        </authorList>
    </citation>
    <scope>NUCLEOTIDE SEQUENCE [LARGE SCALE GENOMIC DNA]</scope>
    <source>
        <strain evidence="4">JCM 18531</strain>
    </source>
</reference>
<dbReference type="CDD" id="cd00118">
    <property type="entry name" value="LysM"/>
    <property type="match status" value="1"/>
</dbReference>